<dbReference type="EMBL" id="CAJVPL010006981">
    <property type="protein sequence ID" value="CAG8667215.1"/>
    <property type="molecule type" value="Genomic_DNA"/>
</dbReference>
<dbReference type="InterPro" id="IPR006597">
    <property type="entry name" value="Sel1-like"/>
</dbReference>
<protein>
    <submittedName>
        <fullName evidence="1">10550_t:CDS:1</fullName>
    </submittedName>
</protein>
<dbReference type="AlphaFoldDB" id="A0A9N9HBA4"/>
<dbReference type="PANTHER" id="PTHR43628">
    <property type="entry name" value="ACTIVATOR OF C KINASE PROTEIN 1-RELATED"/>
    <property type="match status" value="1"/>
</dbReference>
<evidence type="ECO:0000313" key="2">
    <source>
        <dbReference type="Proteomes" id="UP000789831"/>
    </source>
</evidence>
<dbReference type="InterPro" id="IPR011990">
    <property type="entry name" value="TPR-like_helical_dom_sf"/>
</dbReference>
<reference evidence="1" key="1">
    <citation type="submission" date="2021-06" db="EMBL/GenBank/DDBJ databases">
        <authorList>
            <person name="Kallberg Y."/>
            <person name="Tangrot J."/>
            <person name="Rosling A."/>
        </authorList>
    </citation>
    <scope>NUCLEOTIDE SEQUENCE</scope>
    <source>
        <strain evidence="1">MT106</strain>
    </source>
</reference>
<dbReference type="Proteomes" id="UP000789831">
    <property type="component" value="Unassembled WGS sequence"/>
</dbReference>
<dbReference type="OrthoDB" id="272077at2759"/>
<dbReference type="InterPro" id="IPR052945">
    <property type="entry name" value="Mitotic_Regulator"/>
</dbReference>
<dbReference type="Pfam" id="PF08238">
    <property type="entry name" value="Sel1"/>
    <property type="match status" value="5"/>
</dbReference>
<keyword evidence="2" id="KW-1185">Reference proteome</keyword>
<gene>
    <name evidence="1" type="ORF">AGERDE_LOCUS12092</name>
</gene>
<organism evidence="1 2">
    <name type="scientific">Ambispora gerdemannii</name>
    <dbReference type="NCBI Taxonomy" id="144530"/>
    <lineage>
        <taxon>Eukaryota</taxon>
        <taxon>Fungi</taxon>
        <taxon>Fungi incertae sedis</taxon>
        <taxon>Mucoromycota</taxon>
        <taxon>Glomeromycotina</taxon>
        <taxon>Glomeromycetes</taxon>
        <taxon>Archaeosporales</taxon>
        <taxon>Ambisporaceae</taxon>
        <taxon>Ambispora</taxon>
    </lineage>
</organism>
<evidence type="ECO:0000313" key="1">
    <source>
        <dbReference type="EMBL" id="CAG8667215.1"/>
    </source>
</evidence>
<sequence length="188" mass="20815">KGVEKDFTEAFYWYSLAAKSNDASGIYKLGYCHEKGIGTPKNSSLAAECYLQSATRGNAPGQYKRGQCLLKAIGVQKNTHEALLWFHQAARQGNLSAMNQLGCLYMSGMEEEVIRKDVRVGFSWYLKAAGESVGGRDSTAQFNLAVCYQGGDVMGVNKDLHESLKWYRESINNGNKTAKKMVKSLFCN</sequence>
<name>A0A9N9HBA4_9GLOM</name>
<dbReference type="Gene3D" id="1.25.40.10">
    <property type="entry name" value="Tetratricopeptide repeat domain"/>
    <property type="match status" value="1"/>
</dbReference>
<feature type="non-terminal residue" evidence="1">
    <location>
        <position position="1"/>
    </location>
</feature>
<comment type="caution">
    <text evidence="1">The sequence shown here is derived from an EMBL/GenBank/DDBJ whole genome shotgun (WGS) entry which is preliminary data.</text>
</comment>
<dbReference type="SUPFAM" id="SSF81901">
    <property type="entry name" value="HCP-like"/>
    <property type="match status" value="1"/>
</dbReference>
<dbReference type="PANTHER" id="PTHR43628:SF1">
    <property type="entry name" value="CHITIN SYNTHASE REGULATORY FACTOR 2-RELATED"/>
    <property type="match status" value="1"/>
</dbReference>
<dbReference type="SMART" id="SM00671">
    <property type="entry name" value="SEL1"/>
    <property type="match status" value="5"/>
</dbReference>
<accession>A0A9N9HBA4</accession>
<proteinExistence type="predicted"/>